<reference evidence="2 3" key="1">
    <citation type="submission" date="2016-04" db="EMBL/GenBank/DDBJ databases">
        <title>Genome analyses suggest a sexual origin of heterokaryosis in a supposedly ancient asexual fungus.</title>
        <authorList>
            <person name="Ropars J."/>
            <person name="Sedzielewska K."/>
            <person name="Noel J."/>
            <person name="Charron P."/>
            <person name="Farinelli L."/>
            <person name="Marton T."/>
            <person name="Kruger M."/>
            <person name="Pelin A."/>
            <person name="Brachmann A."/>
            <person name="Corradi N."/>
        </authorList>
    </citation>
    <scope>NUCLEOTIDE SEQUENCE [LARGE SCALE GENOMIC DNA]</scope>
    <source>
        <strain evidence="2 3">C2</strain>
    </source>
</reference>
<dbReference type="EMBL" id="LLXL01001189">
    <property type="protein sequence ID" value="PKK65818.1"/>
    <property type="molecule type" value="Genomic_DNA"/>
</dbReference>
<organism evidence="2 3">
    <name type="scientific">Rhizophagus irregularis</name>
    <dbReference type="NCBI Taxonomy" id="588596"/>
    <lineage>
        <taxon>Eukaryota</taxon>
        <taxon>Fungi</taxon>
        <taxon>Fungi incertae sedis</taxon>
        <taxon>Mucoromycota</taxon>
        <taxon>Glomeromycotina</taxon>
        <taxon>Glomeromycetes</taxon>
        <taxon>Glomerales</taxon>
        <taxon>Glomeraceae</taxon>
        <taxon>Rhizophagus</taxon>
    </lineage>
</organism>
<gene>
    <name evidence="2" type="ORF">RhiirC2_785594</name>
</gene>
<dbReference type="PROSITE" id="PS00018">
    <property type="entry name" value="EF_HAND_1"/>
    <property type="match status" value="1"/>
</dbReference>
<dbReference type="AlphaFoldDB" id="A0A2N1MW32"/>
<reference evidence="2 3" key="2">
    <citation type="submission" date="2017-10" db="EMBL/GenBank/DDBJ databases">
        <title>Extensive intraspecific genome diversity in a model arbuscular mycorrhizal fungus.</title>
        <authorList>
            <person name="Chen E.C.H."/>
            <person name="Morin E."/>
            <person name="Baudet D."/>
            <person name="Noel J."/>
            <person name="Ndikumana S."/>
            <person name="Charron P."/>
            <person name="St-Onge C."/>
            <person name="Giorgi J."/>
            <person name="Grigoriev I.V."/>
            <person name="Roux C."/>
            <person name="Martin F.M."/>
            <person name="Corradi N."/>
        </authorList>
    </citation>
    <scope>NUCLEOTIDE SEQUENCE [LARGE SCALE GENOMIC DNA]</scope>
    <source>
        <strain evidence="2 3">C2</strain>
    </source>
</reference>
<feature type="transmembrane region" description="Helical" evidence="1">
    <location>
        <begin position="738"/>
        <end position="763"/>
    </location>
</feature>
<dbReference type="SUPFAM" id="SSF69322">
    <property type="entry name" value="Tricorn protease domain 2"/>
    <property type="match status" value="1"/>
</dbReference>
<feature type="transmembrane region" description="Helical" evidence="1">
    <location>
        <begin position="840"/>
        <end position="857"/>
    </location>
</feature>
<name>A0A2N1MW32_9GLOM</name>
<dbReference type="VEuPathDB" id="FungiDB:RhiirFUN_000736"/>
<evidence type="ECO:0000313" key="3">
    <source>
        <dbReference type="Proteomes" id="UP000233469"/>
    </source>
</evidence>
<proteinExistence type="predicted"/>
<feature type="transmembrane region" description="Helical" evidence="1">
    <location>
        <begin position="778"/>
        <end position="794"/>
    </location>
</feature>
<feature type="transmembrane region" description="Helical" evidence="1">
    <location>
        <begin position="947"/>
        <end position="970"/>
    </location>
</feature>
<evidence type="ECO:0000256" key="1">
    <source>
        <dbReference type="SAM" id="Phobius"/>
    </source>
</evidence>
<dbReference type="Proteomes" id="UP000233469">
    <property type="component" value="Unassembled WGS sequence"/>
</dbReference>
<evidence type="ECO:0000313" key="2">
    <source>
        <dbReference type="EMBL" id="PKK65818.1"/>
    </source>
</evidence>
<evidence type="ECO:0008006" key="4">
    <source>
        <dbReference type="Google" id="ProtNLM"/>
    </source>
</evidence>
<keyword evidence="1" id="KW-0472">Membrane</keyword>
<feature type="transmembrane region" description="Helical" evidence="1">
    <location>
        <begin position="814"/>
        <end position="834"/>
    </location>
</feature>
<keyword evidence="1" id="KW-0812">Transmembrane</keyword>
<accession>A0A2N1MW32</accession>
<protein>
    <recommendedName>
        <fullName evidence="4">Ion transport domain-containing protein</fullName>
    </recommendedName>
</protein>
<dbReference type="InterPro" id="IPR018247">
    <property type="entry name" value="EF_Hand_1_Ca_BS"/>
</dbReference>
<comment type="caution">
    <text evidence="2">The sequence shown here is derived from an EMBL/GenBank/DDBJ whole genome shotgun (WGS) entry which is preliminary data.</text>
</comment>
<keyword evidence="1" id="KW-1133">Transmembrane helix</keyword>
<dbReference type="VEuPathDB" id="FungiDB:RhiirA1_456954"/>
<dbReference type="VEuPathDB" id="FungiDB:FUN_020436"/>
<sequence length="1055" mass="124936">MNDFPIEIREINDNIERADLDINKSKPITKIEISPNEEYLVIYNQKDKSIFGWNLFDTDKEKHITVSEIKNLDKICVSDDKKLVYICNNKPKIVDMNNNTHEIKLYYDENIYQNHCTFNVKGEFIICNEVLNQKILRIYSTQTKNGKWMCKQIYEIPQDFELISISKCNKLYLLSSNCIYEWNIVTEKSARIFADDEDYKFEKEDIKISSNENFICLGIKYENIKDDESNDKNANKKNKIVIYSIELEIPIATLDINDEISLYNILKHIDLTLYPLLFTLLDHNSKIWNSIMKYYWKVYINHLNHLSNEYQSEILPNNIQITNKYAYGILNKNFLLKIKIEEKLSLEDYDKLSDENDKNIIECWNIYLNSDGRDDTEKIKDAFKHLKILLFNPYKDTLRALFREVKKVVSLNGYTSKYDDELIHNNIKWKIRINDAKIVLQVFKKLNDSSKWSLTCTKIEKHNFGKGCLLGIKLINGDEIIILTSIGLFIYYFNNNVSLTYFYYMNLNMISSQDFEKVFSEITLPLPNHDSFKLNKWVSELINNKLSLIKYGAKLLVFAIKEHDLELIDDIYKNCMNHFKQDLRNNRIFLSIITSAMPLLNKCLPKYIERFSLETNLIIDSPSYKIEYRGHYTSPPQMVNLTGSILWTKYGYPLHKLYKKFYKDRSNSSESILTPIDIPKITFIVPYIKFANYPQDYKWWVDLLLPQPSPFVETMNRDIYKSLNGRELINFKWLTYGYVYHIIIMSGHAFLAVSFCFAANTAIFDQSQYRYAAHREQFLRISITFGFFYLFFMLRKLAYKMFRDTRNLLRDYELMIGIFVYSFTIYTSVLWLRTSKAGDINYQIIPYLYALAFYVLLSPKSSYSLDKRIVNDDPNNPWNLIPTYQVYENETTETTNVLNNNLFILQKPDENTNTFTDFSTSFFATSLLLTGDTSSFSNWPYEKNPSLVILMGSFIVIMVIFMLNVFITLFSEVMKGEDVQASYWKMMAEVVADIELFYLLPCQRRWRKWFPEVLYFNANFNEVQEEIEKLIIKDNWSKNDFPEMKQDLLNKLKIQ</sequence>